<dbReference type="PATRIC" id="fig|632773.3.peg.1654"/>
<name>A0A1D7QV96_9BACI</name>
<evidence type="ECO:0000313" key="2">
    <source>
        <dbReference type="EMBL" id="AOM82932.1"/>
    </source>
</evidence>
<feature type="domain" description="Transcription regulator PadR N-terminal" evidence="1">
    <location>
        <begin position="27"/>
        <end position="93"/>
    </location>
</feature>
<dbReference type="KEGG" id="bbev:BBEV_1571"/>
<dbReference type="Proteomes" id="UP000094463">
    <property type="component" value="Chromosome"/>
</dbReference>
<organism evidence="2 3">
    <name type="scientific">Salisediminibacterium beveridgei</name>
    <dbReference type="NCBI Taxonomy" id="632773"/>
    <lineage>
        <taxon>Bacteria</taxon>
        <taxon>Bacillati</taxon>
        <taxon>Bacillota</taxon>
        <taxon>Bacilli</taxon>
        <taxon>Bacillales</taxon>
        <taxon>Bacillaceae</taxon>
        <taxon>Salisediminibacterium</taxon>
    </lineage>
</organism>
<evidence type="ECO:0000313" key="3">
    <source>
        <dbReference type="Proteomes" id="UP000094463"/>
    </source>
</evidence>
<dbReference type="STRING" id="632773.BBEV_1571"/>
<dbReference type="SUPFAM" id="SSF46785">
    <property type="entry name" value="Winged helix' DNA-binding domain"/>
    <property type="match status" value="1"/>
</dbReference>
<sequence>MILANWQLTERILAKYQPLSETAFYILLSLMVQSSHGYGISKYVAELTDERIVLGSGTIYGTLNKMLKDGLVTVYADGERKKVYEITELGSSVFYREKARIKEVYDHSLTIGGDLS</sequence>
<dbReference type="InterPro" id="IPR052509">
    <property type="entry name" value="Metal_resp_DNA-bind_regulator"/>
</dbReference>
<reference evidence="2 3" key="1">
    <citation type="submission" date="2015-08" db="EMBL/GenBank/DDBJ databases">
        <title>The complete genome sequence of Bacillus beveridgei MLTeJB.</title>
        <authorList>
            <person name="Hanson T.E."/>
            <person name="Mesa C."/>
            <person name="Basesman S.M."/>
            <person name="Oremland R.S."/>
        </authorList>
    </citation>
    <scope>NUCLEOTIDE SEQUENCE [LARGE SCALE GENOMIC DNA]</scope>
    <source>
        <strain evidence="2 3">MLTeJB</strain>
    </source>
</reference>
<dbReference type="OrthoDB" id="9814826at2"/>
<dbReference type="EMBL" id="CP012502">
    <property type="protein sequence ID" value="AOM82932.1"/>
    <property type="molecule type" value="Genomic_DNA"/>
</dbReference>
<dbReference type="AlphaFoldDB" id="A0A1D7QV96"/>
<keyword evidence="3" id="KW-1185">Reference proteome</keyword>
<accession>A0A1D7QV96</accession>
<proteinExistence type="predicted"/>
<dbReference type="InterPro" id="IPR005149">
    <property type="entry name" value="Tscrpt_reg_PadR_N"/>
</dbReference>
<gene>
    <name evidence="2" type="ORF">BBEV_1571</name>
</gene>
<dbReference type="Pfam" id="PF03551">
    <property type="entry name" value="PadR"/>
    <property type="match status" value="1"/>
</dbReference>
<dbReference type="PANTHER" id="PTHR33169:SF13">
    <property type="entry name" value="PADR-FAMILY TRANSCRIPTIONAL REGULATOR"/>
    <property type="match status" value="1"/>
</dbReference>
<evidence type="ECO:0000259" key="1">
    <source>
        <dbReference type="Pfam" id="PF03551"/>
    </source>
</evidence>
<dbReference type="InterPro" id="IPR036388">
    <property type="entry name" value="WH-like_DNA-bd_sf"/>
</dbReference>
<dbReference type="Gene3D" id="1.10.10.10">
    <property type="entry name" value="Winged helix-like DNA-binding domain superfamily/Winged helix DNA-binding domain"/>
    <property type="match status" value="1"/>
</dbReference>
<dbReference type="PANTHER" id="PTHR33169">
    <property type="entry name" value="PADR-FAMILY TRANSCRIPTIONAL REGULATOR"/>
    <property type="match status" value="1"/>
</dbReference>
<dbReference type="InterPro" id="IPR036390">
    <property type="entry name" value="WH_DNA-bd_sf"/>
</dbReference>
<protein>
    <submittedName>
        <fullName evidence="2">Transcriptional regulator, PadR family</fullName>
    </submittedName>
</protein>